<dbReference type="PANTHER" id="PTHR43214:SF24">
    <property type="entry name" value="TRANSCRIPTIONAL REGULATORY PROTEIN NARL-RELATED"/>
    <property type="match status" value="1"/>
</dbReference>
<dbReference type="Pfam" id="PF00072">
    <property type="entry name" value="Response_reg"/>
    <property type="match status" value="1"/>
</dbReference>
<comment type="caution">
    <text evidence="6">The sequence shown here is derived from an EMBL/GenBank/DDBJ whole genome shotgun (WGS) entry which is preliminary data.</text>
</comment>
<dbReference type="InterPro" id="IPR039420">
    <property type="entry name" value="WalR-like"/>
</dbReference>
<evidence type="ECO:0000256" key="4">
    <source>
        <dbReference type="PROSITE-ProRule" id="PRU00169"/>
    </source>
</evidence>
<dbReference type="PROSITE" id="PS50110">
    <property type="entry name" value="RESPONSE_REGULATORY"/>
    <property type="match status" value="1"/>
</dbReference>
<organism evidence="6 7">
    <name type="scientific">Actinoplanes cyaneus</name>
    <dbReference type="NCBI Taxonomy" id="52696"/>
    <lineage>
        <taxon>Bacteria</taxon>
        <taxon>Bacillati</taxon>
        <taxon>Actinomycetota</taxon>
        <taxon>Actinomycetes</taxon>
        <taxon>Micromonosporales</taxon>
        <taxon>Micromonosporaceae</taxon>
        <taxon>Actinoplanes</taxon>
    </lineage>
</organism>
<keyword evidence="4" id="KW-0597">Phosphoprotein</keyword>
<keyword evidence="7" id="KW-1185">Reference proteome</keyword>
<dbReference type="Gene3D" id="3.40.50.2300">
    <property type="match status" value="1"/>
</dbReference>
<evidence type="ECO:0000256" key="1">
    <source>
        <dbReference type="ARBA" id="ARBA00023015"/>
    </source>
</evidence>
<dbReference type="GO" id="GO:0000160">
    <property type="term" value="P:phosphorelay signal transduction system"/>
    <property type="evidence" value="ECO:0007669"/>
    <property type="project" value="InterPro"/>
</dbReference>
<dbReference type="InterPro" id="IPR011006">
    <property type="entry name" value="CheY-like_superfamily"/>
</dbReference>
<dbReference type="Proteomes" id="UP000619479">
    <property type="component" value="Unassembled WGS sequence"/>
</dbReference>
<dbReference type="InterPro" id="IPR058245">
    <property type="entry name" value="NreC/VraR/RcsB-like_REC"/>
</dbReference>
<dbReference type="PANTHER" id="PTHR43214">
    <property type="entry name" value="TWO-COMPONENT RESPONSE REGULATOR"/>
    <property type="match status" value="1"/>
</dbReference>
<evidence type="ECO:0000313" key="6">
    <source>
        <dbReference type="EMBL" id="GID70327.1"/>
    </source>
</evidence>
<accession>A0A919M8Z2</accession>
<keyword evidence="3" id="KW-0804">Transcription</keyword>
<feature type="domain" description="Response regulatory" evidence="5">
    <location>
        <begin position="1"/>
        <end position="67"/>
    </location>
</feature>
<dbReference type="InterPro" id="IPR001789">
    <property type="entry name" value="Sig_transdc_resp-reg_receiver"/>
</dbReference>
<evidence type="ECO:0000256" key="3">
    <source>
        <dbReference type="ARBA" id="ARBA00023163"/>
    </source>
</evidence>
<evidence type="ECO:0000313" key="7">
    <source>
        <dbReference type="Proteomes" id="UP000619479"/>
    </source>
</evidence>
<evidence type="ECO:0000256" key="2">
    <source>
        <dbReference type="ARBA" id="ARBA00023125"/>
    </source>
</evidence>
<dbReference type="GO" id="GO:0003677">
    <property type="term" value="F:DNA binding"/>
    <property type="evidence" value="ECO:0007669"/>
    <property type="project" value="UniProtKB-KW"/>
</dbReference>
<evidence type="ECO:0000259" key="5">
    <source>
        <dbReference type="PROSITE" id="PS50110"/>
    </source>
</evidence>
<gene>
    <name evidence="6" type="ORF">Acy02nite_82080</name>
</gene>
<feature type="modified residue" description="4-aspartylphosphate" evidence="4">
    <location>
        <position position="2"/>
    </location>
</feature>
<protein>
    <recommendedName>
        <fullName evidence="5">Response regulatory domain-containing protein</fullName>
    </recommendedName>
</protein>
<keyword evidence="1" id="KW-0805">Transcription regulation</keyword>
<sequence length="76" mass="7757">MDLRMPILDGVTATRRISAAGPLPRVLVLTTSDTDEEAFAALQAGASGFLLKSAPPDDLLNAIRVVAGGDAVVVAP</sequence>
<reference evidence="6" key="1">
    <citation type="submission" date="2021-01" db="EMBL/GenBank/DDBJ databases">
        <title>Whole genome shotgun sequence of Actinoplanes cyaneus NBRC 14990.</title>
        <authorList>
            <person name="Komaki H."/>
            <person name="Tamura T."/>
        </authorList>
    </citation>
    <scope>NUCLEOTIDE SEQUENCE</scope>
    <source>
        <strain evidence="6">NBRC 14990</strain>
    </source>
</reference>
<dbReference type="EMBL" id="BOMH01000073">
    <property type="protein sequence ID" value="GID70327.1"/>
    <property type="molecule type" value="Genomic_DNA"/>
</dbReference>
<proteinExistence type="predicted"/>
<dbReference type="SUPFAM" id="SSF52172">
    <property type="entry name" value="CheY-like"/>
    <property type="match status" value="1"/>
</dbReference>
<dbReference type="AlphaFoldDB" id="A0A919M8Z2"/>
<keyword evidence="2" id="KW-0238">DNA-binding</keyword>
<name>A0A919M8Z2_9ACTN</name>
<dbReference type="CDD" id="cd17535">
    <property type="entry name" value="REC_NarL-like"/>
    <property type="match status" value="1"/>
</dbReference>